<dbReference type="InterPro" id="IPR008875">
    <property type="entry name" value="TraX"/>
</dbReference>
<comment type="caution">
    <text evidence="2">The sequence shown here is derived from an EMBL/GenBank/DDBJ whole genome shotgun (WGS) entry which is preliminary data.</text>
</comment>
<keyword evidence="3" id="KW-1185">Reference proteome</keyword>
<accession>A0ABT8V8U1</accession>
<evidence type="ECO:0000313" key="3">
    <source>
        <dbReference type="Proteomes" id="UP001168883"/>
    </source>
</evidence>
<organism evidence="2 3">
    <name type="scientific">Paenibacillus ehimensis</name>
    <dbReference type="NCBI Taxonomy" id="79264"/>
    <lineage>
        <taxon>Bacteria</taxon>
        <taxon>Bacillati</taxon>
        <taxon>Bacillota</taxon>
        <taxon>Bacilli</taxon>
        <taxon>Bacillales</taxon>
        <taxon>Paenibacillaceae</taxon>
        <taxon>Paenibacillus</taxon>
    </lineage>
</organism>
<keyword evidence="1" id="KW-1133">Transmembrane helix</keyword>
<proteinExistence type="predicted"/>
<feature type="transmembrane region" description="Helical" evidence="1">
    <location>
        <begin position="24"/>
        <end position="42"/>
    </location>
</feature>
<protein>
    <submittedName>
        <fullName evidence="2">TraX family protein</fullName>
    </submittedName>
</protein>
<feature type="transmembrane region" description="Helical" evidence="1">
    <location>
        <begin position="106"/>
        <end position="133"/>
    </location>
</feature>
<keyword evidence="1" id="KW-0812">Transmembrane</keyword>
<reference evidence="2" key="1">
    <citation type="submission" date="2023-07" db="EMBL/GenBank/DDBJ databases">
        <authorList>
            <person name="Aktuganov G."/>
            <person name="Boyko T."/>
            <person name="Delegan Y."/>
            <person name="Galimzianova N."/>
            <person name="Gilvanova E."/>
            <person name="Korobov V."/>
            <person name="Kuzmina L."/>
            <person name="Melentiev A."/>
            <person name="Milman P."/>
            <person name="Ryabova A."/>
            <person name="Stupak E."/>
            <person name="Yasakov T."/>
            <person name="Zharikova N."/>
            <person name="Zhurenko E."/>
        </authorList>
    </citation>
    <scope>NUCLEOTIDE SEQUENCE</scope>
    <source>
        <strain evidence="2">IB-739</strain>
    </source>
</reference>
<feature type="transmembrane region" description="Helical" evidence="1">
    <location>
        <begin position="153"/>
        <end position="174"/>
    </location>
</feature>
<dbReference type="Pfam" id="PF05857">
    <property type="entry name" value="TraX"/>
    <property type="match status" value="1"/>
</dbReference>
<sequence length="206" mass="24110">MVKIIAFISMFVDHLGQVFFPNNLILSAIGRIAFPLFAWGIAVGIKRTSNSKLYACRILILALISEVPHLLILDTGYLNVCFTLLVGLLVIKLYESKLLFKWPIIILLVLTTEMLNFEYGLYGIMTILIFYFFNRMNWIILLQITSTLIFIYIYNYHVIQLFSILAVMVIILLQKYDFRINRLAQYSFYPLHMLFLLFLTYILPRS</sequence>
<feature type="transmembrane region" description="Helical" evidence="1">
    <location>
        <begin position="77"/>
        <end position="94"/>
    </location>
</feature>
<evidence type="ECO:0000256" key="1">
    <source>
        <dbReference type="SAM" id="Phobius"/>
    </source>
</evidence>
<gene>
    <name evidence="2" type="ORF">Q3C12_09915</name>
</gene>
<keyword evidence="1" id="KW-0472">Membrane</keyword>
<dbReference type="RefSeq" id="WP_025845130.1">
    <property type="nucleotide sequence ID" value="NZ_JAUMKJ010000010.1"/>
</dbReference>
<dbReference type="Proteomes" id="UP001168883">
    <property type="component" value="Unassembled WGS sequence"/>
</dbReference>
<evidence type="ECO:0000313" key="2">
    <source>
        <dbReference type="EMBL" id="MDO3677313.1"/>
    </source>
</evidence>
<dbReference type="EMBL" id="JAUMKJ010000010">
    <property type="protein sequence ID" value="MDO3677313.1"/>
    <property type="molecule type" value="Genomic_DNA"/>
</dbReference>
<feature type="transmembrane region" description="Helical" evidence="1">
    <location>
        <begin position="186"/>
        <end position="203"/>
    </location>
</feature>
<name>A0ABT8V8U1_9BACL</name>